<evidence type="ECO:0000256" key="1">
    <source>
        <dbReference type="SAM" id="Phobius"/>
    </source>
</evidence>
<keyword evidence="1" id="KW-0812">Transmembrane</keyword>
<feature type="transmembrane region" description="Helical" evidence="1">
    <location>
        <begin position="44"/>
        <end position="65"/>
    </location>
</feature>
<evidence type="ECO:0000313" key="3">
    <source>
        <dbReference type="Proteomes" id="UP001162131"/>
    </source>
</evidence>
<evidence type="ECO:0008006" key="4">
    <source>
        <dbReference type="Google" id="ProtNLM"/>
    </source>
</evidence>
<keyword evidence="1" id="KW-1133">Transmembrane helix</keyword>
<organism evidence="2 3">
    <name type="scientific">Blepharisma stoltei</name>
    <dbReference type="NCBI Taxonomy" id="1481888"/>
    <lineage>
        <taxon>Eukaryota</taxon>
        <taxon>Sar</taxon>
        <taxon>Alveolata</taxon>
        <taxon>Ciliophora</taxon>
        <taxon>Postciliodesmatophora</taxon>
        <taxon>Heterotrichea</taxon>
        <taxon>Heterotrichida</taxon>
        <taxon>Blepharismidae</taxon>
        <taxon>Blepharisma</taxon>
    </lineage>
</organism>
<gene>
    <name evidence="2" type="ORF">BSTOLATCC_MIC37799</name>
</gene>
<proteinExistence type="predicted"/>
<evidence type="ECO:0000313" key="2">
    <source>
        <dbReference type="EMBL" id="CAG9325053.1"/>
    </source>
</evidence>
<feature type="transmembrane region" description="Helical" evidence="1">
    <location>
        <begin position="20"/>
        <end position="38"/>
    </location>
</feature>
<accession>A0AAU9JHC7</accession>
<dbReference type="Proteomes" id="UP001162131">
    <property type="component" value="Unassembled WGS sequence"/>
</dbReference>
<protein>
    <recommendedName>
        <fullName evidence="4">Cytochrome oxidase subunit I</fullName>
    </recommendedName>
</protein>
<reference evidence="2" key="1">
    <citation type="submission" date="2021-09" db="EMBL/GenBank/DDBJ databases">
        <authorList>
            <consortium name="AG Swart"/>
            <person name="Singh M."/>
            <person name="Singh A."/>
            <person name="Seah K."/>
            <person name="Emmerich C."/>
        </authorList>
    </citation>
    <scope>NUCLEOTIDE SEQUENCE</scope>
    <source>
        <strain evidence="2">ATCC30299</strain>
    </source>
</reference>
<dbReference type="AlphaFoldDB" id="A0AAU9JHC7"/>
<keyword evidence="3" id="KW-1185">Reference proteome</keyword>
<keyword evidence="1" id="KW-0472">Membrane</keyword>
<comment type="caution">
    <text evidence="2">The sequence shown here is derived from an EMBL/GenBank/DDBJ whole genome shotgun (WGS) entry which is preliminary data.</text>
</comment>
<dbReference type="EMBL" id="CAJZBQ010000037">
    <property type="protein sequence ID" value="CAG9325053.1"/>
    <property type="molecule type" value="Genomic_DNA"/>
</dbReference>
<name>A0AAU9JHC7_9CILI</name>
<sequence>MRNFGYFMIYMRNINNYDFLSPFIWINSFTYSSTWPSYSSNSRLLGDAMVIVKLTSWICGFYYFYVSCS</sequence>